<evidence type="ECO:0000313" key="2">
    <source>
        <dbReference type="Proteomes" id="UP000004277"/>
    </source>
</evidence>
<comment type="caution">
    <text evidence="1">The sequence shown here is derived from an EMBL/GenBank/DDBJ whole genome shotgun (WGS) entry which is preliminary data.</text>
</comment>
<name>A0ACD3SQF8_9BURK</name>
<sequence>MRLTRFSDIGLRVLMYLASDARTTPVTVAEVAQQFAIPHNHLVKAVGALAKLGWVDATRGRHGGIRLGIAAEQLHIGTVLRALEGDDEVVDCQGLDCALSGDCLLRHALRAGQDAFYATMNRYTLRDIVGAGTGAQIIRLHREFLGRTASTAH</sequence>
<protein>
    <submittedName>
        <fullName evidence="1">Rrf2 family transcriptional regulator</fullName>
    </submittedName>
</protein>
<accession>A0ACD3SQF8</accession>
<dbReference type="EMBL" id="AKCV02000015">
    <property type="protein sequence ID" value="TMS58480.1"/>
    <property type="molecule type" value="Genomic_DNA"/>
</dbReference>
<organism evidence="1 2">
    <name type="scientific">Imbroritus primus</name>
    <dbReference type="NCBI Taxonomy" id="3058603"/>
    <lineage>
        <taxon>Bacteria</taxon>
        <taxon>Pseudomonadati</taxon>
        <taxon>Pseudomonadota</taxon>
        <taxon>Betaproteobacteria</taxon>
        <taxon>Burkholderiales</taxon>
        <taxon>Burkholderiaceae</taxon>
        <taxon>Imbroritus</taxon>
    </lineage>
</organism>
<reference evidence="1" key="1">
    <citation type="submission" date="2019-05" db="EMBL/GenBank/DDBJ databases">
        <title>Revised genome assembly of Burkholderiaceae (previously Ralstonia) sp. PBA.</title>
        <authorList>
            <person name="Gan H.M."/>
        </authorList>
    </citation>
    <scope>NUCLEOTIDE SEQUENCE</scope>
    <source>
        <strain evidence="1">PBA</strain>
    </source>
</reference>
<gene>
    <name evidence="1" type="ORF">MW7_007045</name>
</gene>
<proteinExistence type="predicted"/>
<keyword evidence="2" id="KW-1185">Reference proteome</keyword>
<evidence type="ECO:0000313" key="1">
    <source>
        <dbReference type="EMBL" id="TMS58480.1"/>
    </source>
</evidence>
<dbReference type="Proteomes" id="UP000004277">
    <property type="component" value="Unassembled WGS sequence"/>
</dbReference>